<dbReference type="PROSITE" id="PS50088">
    <property type="entry name" value="ANK_REPEAT"/>
    <property type="match status" value="1"/>
</dbReference>
<dbReference type="PANTHER" id="PTHR24136:SF15">
    <property type="entry name" value="ANK_REP_REGION DOMAIN-CONTAINING PROTEIN"/>
    <property type="match status" value="1"/>
</dbReference>
<dbReference type="GO" id="GO:0045732">
    <property type="term" value="P:positive regulation of protein catabolic process"/>
    <property type="evidence" value="ECO:0007669"/>
    <property type="project" value="TreeGrafter"/>
</dbReference>
<evidence type="ECO:0000313" key="5">
    <source>
        <dbReference type="EMBL" id="MPA45042.1"/>
    </source>
</evidence>
<dbReference type="Gene3D" id="1.25.40.20">
    <property type="entry name" value="Ankyrin repeat-containing domain"/>
    <property type="match status" value="1"/>
</dbReference>
<name>A0A5B6ZKQ6_DAVIN</name>
<dbReference type="PROSITE" id="PS50297">
    <property type="entry name" value="ANK_REP_REGION"/>
    <property type="match status" value="1"/>
</dbReference>
<gene>
    <name evidence="5" type="ORF">Din_014483</name>
</gene>
<evidence type="ECO:0000256" key="3">
    <source>
        <dbReference type="ARBA" id="ARBA00023043"/>
    </source>
</evidence>
<comment type="similarity">
    <text evidence="1">Belongs to the ankyrin SOCS box (ASB) family.</text>
</comment>
<evidence type="ECO:0000256" key="4">
    <source>
        <dbReference type="PROSITE-ProRule" id="PRU00023"/>
    </source>
</evidence>
<keyword evidence="3 4" id="KW-0040">ANK repeat</keyword>
<sequence length="494" mass="56284">MGKSKQKILDSSTDYRSGTGNFIPTKMDKDWGSCISEENKAQIREIIARDDKVEFMSFLESSSIILSGKSVKLKFCESEFPLYQLVLWICRHGAVHCGTALVEGKPGLKVHLNVPIDKGAFPMHEAASSLSVGLVKLFLRHGAQADVENDLAKLNGHGPLPLHAVLERLSSDKNLIKWTPRQSVFKLIIQLCLPKMKEALETVRFLAWNTEQFKEVVRPYAQEGKLIELAILLMVAREKVMAPIKVQRKDEPDGCTLSGYMTLRECIKCELEDIIDCEYRLFGRKDYKEVARLYKVQKMVIKSSLLLLEIFERAGDAFEAYLKLEQTSATKEKVAREVASLLVQAGFILNSKDTDFNDILHCDHKSYPTELFLEESGDATGKEAEESECGSQQQDLRMPLHSQTANYFDTHPKRIMRTESWGLFRTRFSRWSSIVRPFDEPWISKVSFCTGFPKTMEVQVKEIAKETGQYLPTFPLRKHWACIALAVKRGIRYI</sequence>
<dbReference type="InterPro" id="IPR036770">
    <property type="entry name" value="Ankyrin_rpt-contain_sf"/>
</dbReference>
<dbReference type="InterPro" id="IPR002110">
    <property type="entry name" value="Ankyrin_rpt"/>
</dbReference>
<keyword evidence="2" id="KW-0677">Repeat</keyword>
<dbReference type="EMBL" id="GHES01014483">
    <property type="protein sequence ID" value="MPA45042.1"/>
    <property type="molecule type" value="Transcribed_RNA"/>
</dbReference>
<proteinExistence type="inferred from homology"/>
<dbReference type="GO" id="GO:0016567">
    <property type="term" value="P:protein ubiquitination"/>
    <property type="evidence" value="ECO:0007669"/>
    <property type="project" value="TreeGrafter"/>
</dbReference>
<evidence type="ECO:0000256" key="2">
    <source>
        <dbReference type="ARBA" id="ARBA00022737"/>
    </source>
</evidence>
<reference evidence="5" key="1">
    <citation type="submission" date="2019-08" db="EMBL/GenBank/DDBJ databases">
        <title>Reference gene set and small RNA set construction with multiple tissues from Davidia involucrata Baill.</title>
        <authorList>
            <person name="Yang H."/>
            <person name="Zhou C."/>
            <person name="Li G."/>
            <person name="Wang J."/>
            <person name="Gao P."/>
            <person name="Wang M."/>
            <person name="Wang R."/>
            <person name="Zhao Y."/>
        </authorList>
    </citation>
    <scope>NUCLEOTIDE SEQUENCE</scope>
    <source>
        <tissue evidence="5">Mixed with DoveR01_LX</tissue>
    </source>
</reference>
<protein>
    <submittedName>
        <fullName evidence="5">Uncharacterized protein</fullName>
    </submittedName>
</protein>
<dbReference type="PANTHER" id="PTHR24136">
    <property type="entry name" value="SOWAH (DROSOPHILA) HOMOLOG"/>
    <property type="match status" value="1"/>
</dbReference>
<organism evidence="5">
    <name type="scientific">Davidia involucrata</name>
    <name type="common">Dove tree</name>
    <dbReference type="NCBI Taxonomy" id="16924"/>
    <lineage>
        <taxon>Eukaryota</taxon>
        <taxon>Viridiplantae</taxon>
        <taxon>Streptophyta</taxon>
        <taxon>Embryophyta</taxon>
        <taxon>Tracheophyta</taxon>
        <taxon>Spermatophyta</taxon>
        <taxon>Magnoliopsida</taxon>
        <taxon>eudicotyledons</taxon>
        <taxon>Gunneridae</taxon>
        <taxon>Pentapetalae</taxon>
        <taxon>asterids</taxon>
        <taxon>Cornales</taxon>
        <taxon>Nyssaceae</taxon>
        <taxon>Davidia</taxon>
    </lineage>
</organism>
<evidence type="ECO:0000256" key="1">
    <source>
        <dbReference type="ARBA" id="ARBA00005949"/>
    </source>
</evidence>
<feature type="repeat" description="ANK" evidence="4">
    <location>
        <begin position="118"/>
        <end position="150"/>
    </location>
</feature>
<dbReference type="InterPro" id="IPR051573">
    <property type="entry name" value="Ankyrin-SOCS_box_domain"/>
</dbReference>
<accession>A0A5B6ZKQ6</accession>
<dbReference type="SUPFAM" id="SSF48403">
    <property type="entry name" value="Ankyrin repeat"/>
    <property type="match status" value="1"/>
</dbReference>
<dbReference type="AlphaFoldDB" id="A0A5B6ZKQ6"/>